<dbReference type="PANTHER" id="PTHR30294">
    <property type="entry name" value="MEMBRANE COMPONENT OF ABC TRANSPORTER YHHJ-RELATED"/>
    <property type="match status" value="1"/>
</dbReference>
<keyword evidence="7 8" id="KW-0472">Membrane</keyword>
<comment type="subcellular location">
    <subcellularLocation>
        <location evidence="1">Cell membrane</location>
        <topology evidence="1">Multi-pass membrane protein</topology>
    </subcellularLocation>
</comment>
<protein>
    <submittedName>
        <fullName evidence="10">ABC-2 type transport system permease protein</fullName>
    </submittedName>
</protein>
<dbReference type="RefSeq" id="WP_089920397.1">
    <property type="nucleotide sequence ID" value="NZ_FOFV01000011.1"/>
</dbReference>
<evidence type="ECO:0000256" key="2">
    <source>
        <dbReference type="ARBA" id="ARBA00007783"/>
    </source>
</evidence>
<feature type="transmembrane region" description="Helical" evidence="8">
    <location>
        <begin position="21"/>
        <end position="41"/>
    </location>
</feature>
<dbReference type="AlphaFoldDB" id="A0A1H9RBW1"/>
<dbReference type="PANTHER" id="PTHR30294:SF38">
    <property type="entry name" value="TRANSPORT PERMEASE PROTEIN"/>
    <property type="match status" value="1"/>
</dbReference>
<feature type="transmembrane region" description="Helical" evidence="8">
    <location>
        <begin position="312"/>
        <end position="340"/>
    </location>
</feature>
<dbReference type="InterPro" id="IPR047817">
    <property type="entry name" value="ABC2_TM_bact-type"/>
</dbReference>
<dbReference type="OrthoDB" id="161250at2"/>
<dbReference type="Pfam" id="PF12698">
    <property type="entry name" value="ABC2_membrane_3"/>
    <property type="match status" value="1"/>
</dbReference>
<organism evidence="10 11">
    <name type="scientific">Lentzea albida</name>
    <dbReference type="NCBI Taxonomy" id="65499"/>
    <lineage>
        <taxon>Bacteria</taxon>
        <taxon>Bacillati</taxon>
        <taxon>Actinomycetota</taxon>
        <taxon>Actinomycetes</taxon>
        <taxon>Pseudonocardiales</taxon>
        <taxon>Pseudonocardiaceae</taxon>
        <taxon>Lentzea</taxon>
    </lineage>
</organism>
<accession>A0A1H9RBW1</accession>
<dbReference type="STRING" id="65499.SAMN04488000_11135"/>
<keyword evidence="5 8" id="KW-0812">Transmembrane</keyword>
<keyword evidence="6 8" id="KW-1133">Transmembrane helix</keyword>
<evidence type="ECO:0000259" key="9">
    <source>
        <dbReference type="PROSITE" id="PS51012"/>
    </source>
</evidence>
<evidence type="ECO:0000256" key="5">
    <source>
        <dbReference type="ARBA" id="ARBA00022692"/>
    </source>
</evidence>
<feature type="transmembrane region" description="Helical" evidence="8">
    <location>
        <begin position="360"/>
        <end position="383"/>
    </location>
</feature>
<dbReference type="Proteomes" id="UP000199503">
    <property type="component" value="Unassembled WGS sequence"/>
</dbReference>
<evidence type="ECO:0000256" key="6">
    <source>
        <dbReference type="ARBA" id="ARBA00022989"/>
    </source>
</evidence>
<evidence type="ECO:0000256" key="7">
    <source>
        <dbReference type="ARBA" id="ARBA00023136"/>
    </source>
</evidence>
<feature type="transmembrane region" description="Helical" evidence="8">
    <location>
        <begin position="276"/>
        <end position="300"/>
    </location>
</feature>
<dbReference type="GO" id="GO:0140359">
    <property type="term" value="F:ABC-type transporter activity"/>
    <property type="evidence" value="ECO:0007669"/>
    <property type="project" value="InterPro"/>
</dbReference>
<evidence type="ECO:0000256" key="1">
    <source>
        <dbReference type="ARBA" id="ARBA00004651"/>
    </source>
</evidence>
<dbReference type="InterPro" id="IPR013525">
    <property type="entry name" value="ABC2_TM"/>
</dbReference>
<feature type="domain" description="ABC transmembrane type-2" evidence="9">
    <location>
        <begin position="160"/>
        <end position="386"/>
    </location>
</feature>
<name>A0A1H9RBW1_9PSEU</name>
<evidence type="ECO:0000256" key="8">
    <source>
        <dbReference type="SAM" id="Phobius"/>
    </source>
</evidence>
<comment type="similarity">
    <text evidence="2">Belongs to the ABC-2 integral membrane protein family.</text>
</comment>
<keyword evidence="4" id="KW-1003">Cell membrane</keyword>
<keyword evidence="3" id="KW-0813">Transport</keyword>
<dbReference type="PROSITE" id="PS51012">
    <property type="entry name" value="ABC_TM2"/>
    <property type="match status" value="1"/>
</dbReference>
<proteinExistence type="inferred from homology"/>
<gene>
    <name evidence="10" type="ORF">SAMN04488000_11135</name>
</gene>
<dbReference type="EMBL" id="FOFV01000011">
    <property type="protein sequence ID" value="SER70148.1"/>
    <property type="molecule type" value="Genomic_DNA"/>
</dbReference>
<evidence type="ECO:0000256" key="3">
    <source>
        <dbReference type="ARBA" id="ARBA00022448"/>
    </source>
</evidence>
<dbReference type="GO" id="GO:0005886">
    <property type="term" value="C:plasma membrane"/>
    <property type="evidence" value="ECO:0007669"/>
    <property type="project" value="UniProtKB-SubCell"/>
</dbReference>
<reference evidence="11" key="1">
    <citation type="submission" date="2016-10" db="EMBL/GenBank/DDBJ databases">
        <authorList>
            <person name="Varghese N."/>
            <person name="Submissions S."/>
        </authorList>
    </citation>
    <scope>NUCLEOTIDE SEQUENCE [LARGE SCALE GENOMIC DNA]</scope>
    <source>
        <strain evidence="11">DSM 44437</strain>
    </source>
</reference>
<evidence type="ECO:0000313" key="11">
    <source>
        <dbReference type="Proteomes" id="UP000199503"/>
    </source>
</evidence>
<dbReference type="InterPro" id="IPR051449">
    <property type="entry name" value="ABC-2_transporter_component"/>
</dbReference>
<feature type="transmembrane region" description="Helical" evidence="8">
    <location>
        <begin position="199"/>
        <end position="220"/>
    </location>
</feature>
<keyword evidence="11" id="KW-1185">Reference proteome</keyword>
<sequence length="389" mass="39512">MRHALLIAARDLRERARDRTLHVLAIVLPLGLAGIFTLILGDISGDSPMFTFAVADSDGGVVATTFTGEVLERAAASGAIRLRTAASEQEARTLVGDGTATAAFLLPEGLTEAVRTGGAARIEVVGNVDAPTGTDIARSLAQAYADRLLAIRTAVAATVRSGVPTPPAELASAAAAALPQAAVVEDTTGRRQLDAKTQYAAGMAVFFLFFAVQPGVTGLLDERRDGTLARLLAAPVRRTSILAGKLLTGVVVGLVSTALLVVASSVLMGARWGHPAGVALLVVAGVLAATGAMAVVAAIARTSEQAGGWQAITAIVLGALGGAFFPVSQAGGVLDAISLVSPHRWFLRGLADLAGGDVAAVLPPVAVLSFFAALTGGLALLLFRKVVRP</sequence>
<evidence type="ECO:0000256" key="4">
    <source>
        <dbReference type="ARBA" id="ARBA00022475"/>
    </source>
</evidence>
<feature type="transmembrane region" description="Helical" evidence="8">
    <location>
        <begin position="246"/>
        <end position="270"/>
    </location>
</feature>
<dbReference type="Gene3D" id="3.40.1710.10">
    <property type="entry name" value="abc type-2 transporter like domain"/>
    <property type="match status" value="1"/>
</dbReference>
<evidence type="ECO:0000313" key="10">
    <source>
        <dbReference type="EMBL" id="SER70148.1"/>
    </source>
</evidence>